<reference evidence="2" key="1">
    <citation type="submission" date="2016-10" db="EMBL/GenBank/DDBJ databases">
        <authorList>
            <person name="Benchimol M."/>
            <person name="Almeida L.G."/>
            <person name="Vasconcelos A.T."/>
            <person name="Perreira-Neves A."/>
            <person name="Rosa I.A."/>
            <person name="Tasca T."/>
            <person name="Bogo M.R."/>
            <person name="de Souza W."/>
        </authorList>
    </citation>
    <scope>NUCLEOTIDE SEQUENCE [LARGE SCALE GENOMIC DNA]</scope>
    <source>
        <strain evidence="2">K</strain>
    </source>
</reference>
<proteinExistence type="predicted"/>
<feature type="transmembrane region" description="Helical" evidence="1">
    <location>
        <begin position="184"/>
        <end position="204"/>
    </location>
</feature>
<accession>A0A1J4JEB4</accession>
<protein>
    <submittedName>
        <fullName evidence="2">Uncharacterized protein</fullName>
    </submittedName>
</protein>
<organism evidence="2 3">
    <name type="scientific">Tritrichomonas foetus</name>
    <dbReference type="NCBI Taxonomy" id="1144522"/>
    <lineage>
        <taxon>Eukaryota</taxon>
        <taxon>Metamonada</taxon>
        <taxon>Parabasalia</taxon>
        <taxon>Tritrichomonadida</taxon>
        <taxon>Tritrichomonadidae</taxon>
        <taxon>Tritrichomonas</taxon>
    </lineage>
</organism>
<evidence type="ECO:0000313" key="2">
    <source>
        <dbReference type="EMBL" id="OHS97498.1"/>
    </source>
</evidence>
<gene>
    <name evidence="2" type="ORF">TRFO_36287</name>
</gene>
<dbReference type="Proteomes" id="UP000179807">
    <property type="component" value="Unassembled WGS sequence"/>
</dbReference>
<keyword evidence="1" id="KW-1133">Transmembrane helix</keyword>
<dbReference type="VEuPathDB" id="TrichDB:TRFO_36287"/>
<feature type="transmembrane region" description="Helical" evidence="1">
    <location>
        <begin position="71"/>
        <end position="92"/>
    </location>
</feature>
<name>A0A1J4JEB4_9EUKA</name>
<keyword evidence="1" id="KW-0812">Transmembrane</keyword>
<evidence type="ECO:0000313" key="3">
    <source>
        <dbReference type="Proteomes" id="UP000179807"/>
    </source>
</evidence>
<dbReference type="EMBL" id="MLAK01001112">
    <property type="protein sequence ID" value="OHS97498.1"/>
    <property type="molecule type" value="Genomic_DNA"/>
</dbReference>
<evidence type="ECO:0000256" key="1">
    <source>
        <dbReference type="SAM" id="Phobius"/>
    </source>
</evidence>
<keyword evidence="3" id="KW-1185">Reference proteome</keyword>
<comment type="caution">
    <text evidence="2">The sequence shown here is derived from an EMBL/GenBank/DDBJ whole genome shotgun (WGS) entry which is preliminary data.</text>
</comment>
<keyword evidence="1" id="KW-0472">Membrane</keyword>
<dbReference type="GeneID" id="94845441"/>
<dbReference type="AlphaFoldDB" id="A0A1J4JEB4"/>
<feature type="transmembrane region" description="Helical" evidence="1">
    <location>
        <begin position="36"/>
        <end position="59"/>
    </location>
</feature>
<sequence length="216" mass="24632">MNFYHIISPSYFSHPLEIIFFFTDQQMLNEKPKFDVLMIIFTISGLTALIGAIVEDVFLNDEFYRNVLNSLYGPACIFITIFHVFTMASGYAMHFLIPQRTPHIFIVTSIVGAIGLTASTMGVGILLRHQFESFFDLFLKRAEDRNYALDYAKFKAKYCAYSTSIDNTCYTESISYVWRRSGEAGITILSSFFVYLFSLAGLISHTCKSRKAEKLA</sequence>
<dbReference type="RefSeq" id="XP_068350635.1">
    <property type="nucleotide sequence ID" value="XM_068510737.1"/>
</dbReference>
<feature type="transmembrane region" description="Helical" evidence="1">
    <location>
        <begin position="104"/>
        <end position="127"/>
    </location>
</feature>